<evidence type="ECO:0000256" key="6">
    <source>
        <dbReference type="SAM" id="MobiDB-lite"/>
    </source>
</evidence>
<evidence type="ECO:0000313" key="11">
    <source>
        <dbReference type="Proteomes" id="UP000639051"/>
    </source>
</evidence>
<accession>A0ABS1K1F7</accession>
<dbReference type="InterPro" id="IPR050487">
    <property type="entry name" value="FtsQ_DivIB"/>
</dbReference>
<feature type="domain" description="Cell division protein FtsQ/DivIB C-terminal" evidence="8">
    <location>
        <begin position="272"/>
        <end position="389"/>
    </location>
</feature>
<evidence type="ECO:0000256" key="1">
    <source>
        <dbReference type="ARBA" id="ARBA00022475"/>
    </source>
</evidence>
<dbReference type="Proteomes" id="UP000639051">
    <property type="component" value="Unassembled WGS sequence"/>
</dbReference>
<feature type="region of interest" description="Disordered" evidence="6">
    <location>
        <begin position="1"/>
        <end position="126"/>
    </location>
</feature>
<dbReference type="RefSeq" id="WP_189692224.1">
    <property type="nucleotide sequence ID" value="NZ_BNCM01000001.1"/>
</dbReference>
<sequence length="399" mass="40787">MTPSPRVPRVPRVPRAAEASAPAQAHDAGTPPETGKVTVRGAKVTLLNPQGGDHGEGGAAHAPSSADSASPSAQTAETEDSNPQARSTRAGSTRAGSARPKSGSARSGRAEGVPADAPQAASGVSETGRVRRLWAFGRGGASPAGAALQLPTQAEDGEADVLAFPEPPAKRRRRRLLVGTGLAVALVAGLFAVLLFTPLVAVRTITVEGTHLLPAGQVASALDPVRGKPLATVGSDDVERLLHQFVQVKSARALAVPPSTLVVEIVERVPVALVKQGGKLTVVDGDGVVLGDATATSQYSVPVIDGSAMPMGQAVFRSVTAVLAALPPDVLGQLATASAQSADSVELKLSDGRTVVWGNADDRELKARVLQALMKATPEKGQPAPQVFDVSTPRHPVTR</sequence>
<evidence type="ECO:0000313" key="10">
    <source>
        <dbReference type="EMBL" id="MBL0705499.1"/>
    </source>
</evidence>
<dbReference type="InterPro" id="IPR005548">
    <property type="entry name" value="Cell_div_FtsQ/DivIB_C"/>
</dbReference>
<evidence type="ECO:0000256" key="3">
    <source>
        <dbReference type="ARBA" id="ARBA00022692"/>
    </source>
</evidence>
<keyword evidence="5" id="KW-0131">Cell cycle</keyword>
<keyword evidence="11" id="KW-1185">Reference proteome</keyword>
<evidence type="ECO:0000256" key="4">
    <source>
        <dbReference type="ARBA" id="ARBA00022989"/>
    </source>
</evidence>
<keyword evidence="7" id="KW-0472">Membrane</keyword>
<dbReference type="PANTHER" id="PTHR37820:SF1">
    <property type="entry name" value="CELL DIVISION PROTEIN FTSQ"/>
    <property type="match status" value="1"/>
</dbReference>
<gene>
    <name evidence="10" type="ORF">JJE72_08275</name>
</gene>
<keyword evidence="3 7" id="KW-0812">Transmembrane</keyword>
<dbReference type="Pfam" id="PF03799">
    <property type="entry name" value="FtsQ_DivIB_C"/>
    <property type="match status" value="1"/>
</dbReference>
<evidence type="ECO:0000256" key="7">
    <source>
        <dbReference type="SAM" id="Phobius"/>
    </source>
</evidence>
<dbReference type="Pfam" id="PF08478">
    <property type="entry name" value="POTRA_1"/>
    <property type="match status" value="1"/>
</dbReference>
<dbReference type="PANTHER" id="PTHR37820">
    <property type="entry name" value="CELL DIVISION PROTEIN DIVIB"/>
    <property type="match status" value="1"/>
</dbReference>
<proteinExistence type="predicted"/>
<feature type="compositionally biased region" description="Low complexity" evidence="6">
    <location>
        <begin position="59"/>
        <end position="73"/>
    </location>
</feature>
<dbReference type="GO" id="GO:0051301">
    <property type="term" value="P:cell division"/>
    <property type="evidence" value="ECO:0007669"/>
    <property type="project" value="UniProtKB-KW"/>
</dbReference>
<evidence type="ECO:0000259" key="8">
    <source>
        <dbReference type="Pfam" id="PF03799"/>
    </source>
</evidence>
<keyword evidence="4 7" id="KW-1133">Transmembrane helix</keyword>
<name>A0ABS1K1F7_9MICC</name>
<keyword evidence="1" id="KW-1003">Cell membrane</keyword>
<feature type="compositionally biased region" description="Low complexity" evidence="6">
    <location>
        <begin position="13"/>
        <end position="25"/>
    </location>
</feature>
<dbReference type="InterPro" id="IPR013685">
    <property type="entry name" value="POTRA_FtsQ_type"/>
</dbReference>
<evidence type="ECO:0000256" key="5">
    <source>
        <dbReference type="ARBA" id="ARBA00023306"/>
    </source>
</evidence>
<feature type="compositionally biased region" description="Polar residues" evidence="6">
    <location>
        <begin position="81"/>
        <end position="95"/>
    </location>
</feature>
<feature type="transmembrane region" description="Helical" evidence="7">
    <location>
        <begin position="176"/>
        <end position="196"/>
    </location>
</feature>
<protein>
    <submittedName>
        <fullName evidence="10">Cell division protein FtsQ/DivIB</fullName>
    </submittedName>
</protein>
<comment type="caution">
    <text evidence="10">The sequence shown here is derived from an EMBL/GenBank/DDBJ whole genome shotgun (WGS) entry which is preliminary data.</text>
</comment>
<organism evidence="10 11">
    <name type="scientific">Sinomonas cellulolyticus</name>
    <dbReference type="NCBI Taxonomy" id="2801916"/>
    <lineage>
        <taxon>Bacteria</taxon>
        <taxon>Bacillati</taxon>
        <taxon>Actinomycetota</taxon>
        <taxon>Actinomycetes</taxon>
        <taxon>Micrococcales</taxon>
        <taxon>Micrococcaceae</taxon>
        <taxon>Sinomonas</taxon>
    </lineage>
</organism>
<reference evidence="10 11" key="1">
    <citation type="submission" date="2021-01" db="EMBL/GenBank/DDBJ databases">
        <title>Genome public.</title>
        <authorList>
            <person name="Liu C."/>
            <person name="Sun Q."/>
        </authorList>
    </citation>
    <scope>NUCLEOTIDE SEQUENCE [LARGE SCALE GENOMIC DNA]</scope>
    <source>
        <strain evidence="10 11">JC656</strain>
    </source>
</reference>
<evidence type="ECO:0000259" key="9">
    <source>
        <dbReference type="Pfam" id="PF08478"/>
    </source>
</evidence>
<evidence type="ECO:0000256" key="2">
    <source>
        <dbReference type="ARBA" id="ARBA00022618"/>
    </source>
</evidence>
<keyword evidence="2 10" id="KW-0132">Cell division</keyword>
<feature type="domain" description="POTRA" evidence="9">
    <location>
        <begin position="201"/>
        <end position="268"/>
    </location>
</feature>
<dbReference type="EMBL" id="JAERRC010000020">
    <property type="protein sequence ID" value="MBL0705499.1"/>
    <property type="molecule type" value="Genomic_DNA"/>
</dbReference>
<feature type="region of interest" description="Disordered" evidence="6">
    <location>
        <begin position="378"/>
        <end position="399"/>
    </location>
</feature>